<dbReference type="AlphaFoldDB" id="A0A371HTA0"/>
<organism evidence="1 2">
    <name type="scientific">Mucuna pruriens</name>
    <name type="common">Velvet bean</name>
    <name type="synonym">Dolichos pruriens</name>
    <dbReference type="NCBI Taxonomy" id="157652"/>
    <lineage>
        <taxon>Eukaryota</taxon>
        <taxon>Viridiplantae</taxon>
        <taxon>Streptophyta</taxon>
        <taxon>Embryophyta</taxon>
        <taxon>Tracheophyta</taxon>
        <taxon>Spermatophyta</taxon>
        <taxon>Magnoliopsida</taxon>
        <taxon>eudicotyledons</taxon>
        <taxon>Gunneridae</taxon>
        <taxon>Pentapetalae</taxon>
        <taxon>rosids</taxon>
        <taxon>fabids</taxon>
        <taxon>Fabales</taxon>
        <taxon>Fabaceae</taxon>
        <taxon>Papilionoideae</taxon>
        <taxon>50 kb inversion clade</taxon>
        <taxon>NPAAA clade</taxon>
        <taxon>indigoferoid/millettioid clade</taxon>
        <taxon>Phaseoleae</taxon>
        <taxon>Mucuna</taxon>
    </lineage>
</organism>
<gene>
    <name evidence="1" type="ORF">CR513_10096</name>
</gene>
<feature type="non-terminal residue" evidence="1">
    <location>
        <position position="1"/>
    </location>
</feature>
<sequence length="125" mass="14216">MGIQNCIPDSVEDVSLLDCLCATWSTTKPKSKGIYENSQIYKQKFKQFHDQQTLRKEFQVGQRVLLFNSRLKLIADKLRSRWDGPFVITNVNGHQIKLFHEGPTPTVGETKTILLVELASPNDAL</sequence>
<comment type="caution">
    <text evidence="1">The sequence shown here is derived from an EMBL/GenBank/DDBJ whole genome shotgun (WGS) entry which is preliminary data.</text>
</comment>
<accession>A0A371HTA0</accession>
<name>A0A371HTA0_MUCPR</name>
<dbReference type="EMBL" id="QJKJ01001767">
    <property type="protein sequence ID" value="RDY06005.1"/>
    <property type="molecule type" value="Genomic_DNA"/>
</dbReference>
<evidence type="ECO:0000313" key="2">
    <source>
        <dbReference type="Proteomes" id="UP000257109"/>
    </source>
</evidence>
<protein>
    <submittedName>
        <fullName evidence="1">Uncharacterized protein</fullName>
    </submittedName>
</protein>
<reference evidence="1" key="1">
    <citation type="submission" date="2018-05" db="EMBL/GenBank/DDBJ databases">
        <title>Draft genome of Mucuna pruriens seed.</title>
        <authorList>
            <person name="Nnadi N.E."/>
            <person name="Vos R."/>
            <person name="Hasami M.H."/>
            <person name="Devisetty U.K."/>
            <person name="Aguiy J.C."/>
        </authorList>
    </citation>
    <scope>NUCLEOTIDE SEQUENCE [LARGE SCALE GENOMIC DNA]</scope>
    <source>
        <strain evidence="1">JCA_2017</strain>
    </source>
</reference>
<keyword evidence="2" id="KW-1185">Reference proteome</keyword>
<proteinExistence type="predicted"/>
<dbReference type="OrthoDB" id="1429661at2759"/>
<evidence type="ECO:0000313" key="1">
    <source>
        <dbReference type="EMBL" id="RDY06005.1"/>
    </source>
</evidence>
<dbReference type="Proteomes" id="UP000257109">
    <property type="component" value="Unassembled WGS sequence"/>
</dbReference>